<dbReference type="EC" id="2.7.11.1" evidence="1"/>
<accession>A0A1J4MB33</accession>
<comment type="catalytic activity">
    <reaction evidence="10">
        <text>L-seryl-[protein] + ATP = O-phospho-L-seryl-[protein] + ADP + H(+)</text>
        <dbReference type="Rhea" id="RHEA:17989"/>
        <dbReference type="Rhea" id="RHEA-COMP:9863"/>
        <dbReference type="Rhea" id="RHEA-COMP:11604"/>
        <dbReference type="ChEBI" id="CHEBI:15378"/>
        <dbReference type="ChEBI" id="CHEBI:29999"/>
        <dbReference type="ChEBI" id="CHEBI:30616"/>
        <dbReference type="ChEBI" id="CHEBI:83421"/>
        <dbReference type="ChEBI" id="CHEBI:456216"/>
        <dbReference type="EC" id="2.7.11.1"/>
    </reaction>
    <physiologicalReaction direction="left-to-right" evidence="10">
        <dbReference type="Rhea" id="RHEA:17990"/>
    </physiologicalReaction>
</comment>
<dbReference type="SMART" id="SM00220">
    <property type="entry name" value="S_TKc"/>
    <property type="match status" value="1"/>
</dbReference>
<sequence length="1174" mass="131649">MVFRGRQAKLNNKVISLIFCTIWLIISFAKSKEDLCYGISCLSKSFLSYLTLTVDGSLWAIDEKGRILWQNKLIPGGTFHPKELVTTKDSITNRLYCSFQGSIFYYSLNKNVDDVTTAHELIPLDGIRINDLVEKCPFHSSLFPGVYLSGSRHSDITTLDIMTGRVVSNPASPEQCTVHPDDGGISKLSPFNDVVIGITTWYIRALNINTHMLEWDLRYVDVTSLNHGVNDHLDKPRLLQSRNRTSLYYGPTRHSLYFDNVSVEFPSQISSVFKLETDSAFPYFSSRLLYLKQMTVSNYFYSSQMVLSPVISVGNILLTEDGDLMKNAEKDKSYCIERLLREVLPSIPFKKLIAPPLLPSPEVTIDEHISLSDSSASQSLPSFSTNTQALSSEQSLLPSTSPSSVLVVTVSKTYVMVVTAVVFSGGVVIILLLILVLKRTKSISSTEKFYSNGIAGSKDAEALKNSFLATSSYAKFNSEENDLDLKDENNLFRFVKSHSMVDMRTSFMGISKNVFFKALNGKSDNIIHHRTIEKSEVKFEKSEQRSGVNITLTNNDTTTPTTMDITTGQIPGSVISVGPKSSSLYSIPSDSELARCIDNGRFSKNFEICKLIGRGGFGHVYQVEHKLERGTFYAIKFLRLGLGADDDITRIRYFREITANRTTLSKHVVRYYTWWCEEPEALQGYVEGIENLGCPKSVSQLSIKPEVLHRRNFKKTTRQKKYNHLNIHNVNRKFSSDDSDGGFQLEKDYDEFNEYSYSGSSEDSRAPFDDDNCSYQFMTGKQISNWTLNVDSVSSLTPSINSSSLGMTTDENDFIAFEEDNFEDTKSVNSANSKRQDIKFSGDKPDLILNNPMDDTSDDNGILYRTRTITSSISLTAVNKEQNQVNRSAYKSPNTQLGISTLNVPTSLDRHHSLVYLSPGCRRANGPVYEVIMMIQMELCIGVTLRSWLGDTNRSTTIGGGEVELNFFKQIIKGIRDIHEKGIVHRDLKPENIFVNPCTLQIKIGDFGLARLMYDNESNSAVNSTNLNSVNDINSATNCSLNKFMASNRKKKGPLSRLDSQISVRGQLIGTPGYTAPEGGALCNEKADIFSAALILLELLCPRFTTAMERINVLDNFRNKRIVPSSIIRNHNSWVPLLRSMAYQDPELRPSSEHAYRIAKEIIKNSSNVYNKLS</sequence>
<dbReference type="Gene3D" id="3.30.200.20">
    <property type="entry name" value="Phosphorylase Kinase, domain 1"/>
    <property type="match status" value="1"/>
</dbReference>
<evidence type="ECO:0000256" key="12">
    <source>
        <dbReference type="SAM" id="Phobius"/>
    </source>
</evidence>
<dbReference type="OrthoDB" id="1405469at2759"/>
<dbReference type="PANTHER" id="PTHR11042:SF160">
    <property type="entry name" value="EUKARYOTIC TRANSLATION INITIATION FACTOR 2-ALPHA KINASE 1"/>
    <property type="match status" value="1"/>
</dbReference>
<dbReference type="InterPro" id="IPR050339">
    <property type="entry name" value="CC_SR_Kinase"/>
</dbReference>
<name>A0A1J4MB33_9CRYT</name>
<feature type="transmembrane region" description="Helical" evidence="12">
    <location>
        <begin position="414"/>
        <end position="437"/>
    </location>
</feature>
<evidence type="ECO:0000256" key="6">
    <source>
        <dbReference type="ARBA" id="ARBA00022840"/>
    </source>
</evidence>
<dbReference type="GO" id="GO:0005634">
    <property type="term" value="C:nucleus"/>
    <property type="evidence" value="ECO:0007669"/>
    <property type="project" value="TreeGrafter"/>
</dbReference>
<comment type="similarity">
    <text evidence="8">Belongs to the protein kinase superfamily. Ser/Thr protein kinase family. GCN2 subfamily.</text>
</comment>
<keyword evidence="12" id="KW-1133">Transmembrane helix</keyword>
<protein>
    <recommendedName>
        <fullName evidence="1">non-specific serine/threonine protein kinase</fullName>
        <ecNumber evidence="1">2.7.11.1</ecNumber>
    </recommendedName>
</protein>
<dbReference type="AlphaFoldDB" id="A0A1J4MB33"/>
<dbReference type="RefSeq" id="XP_067066632.1">
    <property type="nucleotide sequence ID" value="XM_067213381.1"/>
</dbReference>
<dbReference type="GO" id="GO:0005524">
    <property type="term" value="F:ATP binding"/>
    <property type="evidence" value="ECO:0007669"/>
    <property type="project" value="UniProtKB-UniRule"/>
</dbReference>
<dbReference type="InterPro" id="IPR011009">
    <property type="entry name" value="Kinase-like_dom_sf"/>
</dbReference>
<evidence type="ECO:0000259" key="13">
    <source>
        <dbReference type="PROSITE" id="PS50011"/>
    </source>
</evidence>
<evidence type="ECO:0000256" key="11">
    <source>
        <dbReference type="PROSITE-ProRule" id="PRU10141"/>
    </source>
</evidence>
<evidence type="ECO:0000313" key="15">
    <source>
        <dbReference type="Proteomes" id="UP000186804"/>
    </source>
</evidence>
<feature type="binding site" evidence="11">
    <location>
        <position position="636"/>
    </location>
    <ligand>
        <name>ATP</name>
        <dbReference type="ChEBI" id="CHEBI:30616"/>
    </ligand>
</feature>
<proteinExistence type="inferred from homology"/>
<evidence type="ECO:0000256" key="3">
    <source>
        <dbReference type="ARBA" id="ARBA00022679"/>
    </source>
</evidence>
<keyword evidence="4 11" id="KW-0547">Nucleotide-binding</keyword>
<dbReference type="PROSITE" id="PS50011">
    <property type="entry name" value="PROTEIN_KINASE_DOM"/>
    <property type="match status" value="1"/>
</dbReference>
<evidence type="ECO:0000256" key="10">
    <source>
        <dbReference type="ARBA" id="ARBA00048977"/>
    </source>
</evidence>
<dbReference type="Pfam" id="PF00069">
    <property type="entry name" value="Pkinase"/>
    <property type="match status" value="1"/>
</dbReference>
<reference evidence="14 15" key="1">
    <citation type="submission" date="2016-10" db="EMBL/GenBank/DDBJ databases">
        <title>Reductive evolution of mitochondrial metabolism and differential evolution of invasion-related proteins in Cryptosporidium.</title>
        <authorList>
            <person name="Liu S."/>
            <person name="Roellig D.M."/>
            <person name="Guo Y."/>
            <person name="Li N."/>
            <person name="Frace M.A."/>
            <person name="Tang K."/>
            <person name="Zhang L."/>
            <person name="Feng Y."/>
            <person name="Xiao L."/>
        </authorList>
    </citation>
    <scope>NUCLEOTIDE SEQUENCE [LARGE SCALE GENOMIC DNA]</scope>
    <source>
        <strain evidence="14">30847</strain>
    </source>
</reference>
<keyword evidence="12" id="KW-0812">Transmembrane</keyword>
<organism evidence="14 15">
    <name type="scientific">Cryptosporidium andersoni</name>
    <dbReference type="NCBI Taxonomy" id="117008"/>
    <lineage>
        <taxon>Eukaryota</taxon>
        <taxon>Sar</taxon>
        <taxon>Alveolata</taxon>
        <taxon>Apicomplexa</taxon>
        <taxon>Conoidasida</taxon>
        <taxon>Coccidia</taxon>
        <taxon>Eucoccidiorida</taxon>
        <taxon>Eimeriorina</taxon>
        <taxon>Cryptosporidiidae</taxon>
        <taxon>Cryptosporidium</taxon>
    </lineage>
</organism>
<dbReference type="PROSITE" id="PS00107">
    <property type="entry name" value="PROTEIN_KINASE_ATP"/>
    <property type="match status" value="1"/>
</dbReference>
<evidence type="ECO:0000256" key="7">
    <source>
        <dbReference type="ARBA" id="ARBA00023193"/>
    </source>
</evidence>
<dbReference type="GO" id="GO:0017148">
    <property type="term" value="P:negative regulation of translation"/>
    <property type="evidence" value="ECO:0007669"/>
    <property type="project" value="UniProtKB-KW"/>
</dbReference>
<dbReference type="EMBL" id="LRBS01000121">
    <property type="protein sequence ID" value="OII71442.1"/>
    <property type="molecule type" value="Genomic_DNA"/>
</dbReference>
<dbReference type="VEuPathDB" id="CryptoDB:cand_031550"/>
<evidence type="ECO:0000256" key="8">
    <source>
        <dbReference type="ARBA" id="ARBA00037982"/>
    </source>
</evidence>
<gene>
    <name evidence="14" type="ORF">cand_031550</name>
</gene>
<dbReference type="PANTHER" id="PTHR11042">
    <property type="entry name" value="EUKARYOTIC TRANSLATION INITIATION FACTOR 2-ALPHA KINASE EIF2-ALPHA KINASE -RELATED"/>
    <property type="match status" value="1"/>
</dbReference>
<keyword evidence="6 11" id="KW-0067">ATP-binding</keyword>
<dbReference type="PROSITE" id="PS00108">
    <property type="entry name" value="PROTEIN_KINASE_ST"/>
    <property type="match status" value="1"/>
</dbReference>
<evidence type="ECO:0000256" key="9">
    <source>
        <dbReference type="ARBA" id="ARBA00048659"/>
    </source>
</evidence>
<evidence type="ECO:0000256" key="5">
    <source>
        <dbReference type="ARBA" id="ARBA00022777"/>
    </source>
</evidence>
<keyword evidence="12" id="KW-0472">Membrane</keyword>
<dbReference type="InterPro" id="IPR017441">
    <property type="entry name" value="Protein_kinase_ATP_BS"/>
</dbReference>
<evidence type="ECO:0000313" key="14">
    <source>
        <dbReference type="EMBL" id="OII71442.1"/>
    </source>
</evidence>
<dbReference type="GO" id="GO:0005737">
    <property type="term" value="C:cytoplasm"/>
    <property type="evidence" value="ECO:0007669"/>
    <property type="project" value="TreeGrafter"/>
</dbReference>
<dbReference type="InterPro" id="IPR000719">
    <property type="entry name" value="Prot_kinase_dom"/>
</dbReference>
<dbReference type="SUPFAM" id="SSF56112">
    <property type="entry name" value="Protein kinase-like (PK-like)"/>
    <property type="match status" value="1"/>
</dbReference>
<dbReference type="Proteomes" id="UP000186804">
    <property type="component" value="Unassembled WGS sequence"/>
</dbReference>
<dbReference type="Gene3D" id="1.10.510.10">
    <property type="entry name" value="Transferase(Phosphotransferase) domain 1"/>
    <property type="match status" value="1"/>
</dbReference>
<keyword evidence="2" id="KW-0723">Serine/threonine-protein kinase</keyword>
<comment type="caution">
    <text evidence="14">The sequence shown here is derived from an EMBL/GenBank/DDBJ whole genome shotgun (WGS) entry which is preliminary data.</text>
</comment>
<evidence type="ECO:0000256" key="4">
    <source>
        <dbReference type="ARBA" id="ARBA00022741"/>
    </source>
</evidence>
<keyword evidence="3" id="KW-0808">Transferase</keyword>
<dbReference type="GeneID" id="92367339"/>
<comment type="catalytic activity">
    <reaction evidence="9">
        <text>L-threonyl-[protein] + ATP = O-phospho-L-threonyl-[protein] + ADP + H(+)</text>
        <dbReference type="Rhea" id="RHEA:46608"/>
        <dbReference type="Rhea" id="RHEA-COMP:11060"/>
        <dbReference type="Rhea" id="RHEA-COMP:11605"/>
        <dbReference type="ChEBI" id="CHEBI:15378"/>
        <dbReference type="ChEBI" id="CHEBI:30013"/>
        <dbReference type="ChEBI" id="CHEBI:30616"/>
        <dbReference type="ChEBI" id="CHEBI:61977"/>
        <dbReference type="ChEBI" id="CHEBI:456216"/>
        <dbReference type="EC" id="2.7.11.1"/>
    </reaction>
    <physiologicalReaction direction="left-to-right" evidence="9">
        <dbReference type="Rhea" id="RHEA:46609"/>
    </physiologicalReaction>
</comment>
<keyword evidence="5" id="KW-0418">Kinase</keyword>
<dbReference type="InterPro" id="IPR008271">
    <property type="entry name" value="Ser/Thr_kinase_AS"/>
</dbReference>
<evidence type="ECO:0000256" key="2">
    <source>
        <dbReference type="ARBA" id="ARBA00022527"/>
    </source>
</evidence>
<keyword evidence="7" id="KW-0652">Protein synthesis inhibitor</keyword>
<dbReference type="GO" id="GO:0004694">
    <property type="term" value="F:eukaryotic translation initiation factor 2alpha kinase activity"/>
    <property type="evidence" value="ECO:0007669"/>
    <property type="project" value="TreeGrafter"/>
</dbReference>
<evidence type="ECO:0000256" key="1">
    <source>
        <dbReference type="ARBA" id="ARBA00012513"/>
    </source>
</evidence>
<feature type="domain" description="Protein kinase" evidence="13">
    <location>
        <begin position="606"/>
        <end position="1163"/>
    </location>
</feature>
<keyword evidence="15" id="KW-1185">Reference proteome</keyword>